<accession>A0A1E5P0H3</accession>
<gene>
    <name evidence="1" type="ORF">BGK67_34215</name>
</gene>
<proteinExistence type="predicted"/>
<dbReference type="AlphaFoldDB" id="A0A1E5P0H3"/>
<reference evidence="1 2" key="1">
    <citation type="submission" date="2016-08" db="EMBL/GenBank/DDBJ databases">
        <title>The complete genome of Streptomyces subrutilus 10-1-1.</title>
        <authorList>
            <person name="Chen X."/>
        </authorList>
    </citation>
    <scope>NUCLEOTIDE SEQUENCE [LARGE SCALE GENOMIC DNA]</scope>
    <source>
        <strain evidence="1 2">10-1-1</strain>
    </source>
</reference>
<protein>
    <submittedName>
        <fullName evidence="1">Uncharacterized protein</fullName>
    </submittedName>
</protein>
<dbReference type="EMBL" id="MEHK01000002">
    <property type="protein sequence ID" value="OEJ22569.1"/>
    <property type="molecule type" value="Genomic_DNA"/>
</dbReference>
<evidence type="ECO:0000313" key="1">
    <source>
        <dbReference type="EMBL" id="OEJ22569.1"/>
    </source>
</evidence>
<keyword evidence="2" id="KW-1185">Reference proteome</keyword>
<sequence length="87" mass="9996">MARLLRSWLDKASCSVPTLIDRFTSEHFSDAEPPRRTATYEHLAGRGLTWEFIEAVVDVTTDDAAVQERRLAEVRAPWNGPLLSWRR</sequence>
<organism evidence="1 2">
    <name type="scientific">Streptomyces subrutilus</name>
    <dbReference type="NCBI Taxonomy" id="36818"/>
    <lineage>
        <taxon>Bacteria</taxon>
        <taxon>Bacillati</taxon>
        <taxon>Actinomycetota</taxon>
        <taxon>Actinomycetes</taxon>
        <taxon>Kitasatosporales</taxon>
        <taxon>Streptomycetaceae</taxon>
        <taxon>Streptomyces</taxon>
    </lineage>
</organism>
<evidence type="ECO:0000313" key="2">
    <source>
        <dbReference type="Proteomes" id="UP000095705"/>
    </source>
</evidence>
<dbReference type="STRING" id="36818.BGK67_34215"/>
<name>A0A1E5P0H3_9ACTN</name>
<dbReference type="Proteomes" id="UP000095705">
    <property type="component" value="Unassembled WGS sequence"/>
</dbReference>
<comment type="caution">
    <text evidence="1">The sequence shown here is derived from an EMBL/GenBank/DDBJ whole genome shotgun (WGS) entry which is preliminary data.</text>
</comment>